<feature type="transmembrane region" description="Helical" evidence="1">
    <location>
        <begin position="409"/>
        <end position="430"/>
    </location>
</feature>
<feature type="transmembrane region" description="Helical" evidence="1">
    <location>
        <begin position="255"/>
        <end position="273"/>
    </location>
</feature>
<gene>
    <name evidence="3" type="ORF">PBV87_19685</name>
</gene>
<dbReference type="EMBL" id="JAQIFT010000068">
    <property type="protein sequence ID" value="MDA3733696.1"/>
    <property type="molecule type" value="Genomic_DNA"/>
</dbReference>
<dbReference type="NCBIfam" id="TIGR00277">
    <property type="entry name" value="HDIG"/>
    <property type="match status" value="1"/>
</dbReference>
<reference evidence="3" key="1">
    <citation type="journal article" date="2023" name="Int. J. Syst. Evol. Microbiol.">
        <title>&lt;i&gt;Holtiella tumoricola&lt;/i&gt; gen. nov. sp. nov., isolated from a human clinical sample.</title>
        <authorList>
            <person name="Allen-Vercoe E."/>
            <person name="Daigneault M.C."/>
            <person name="Vancuren S.J."/>
            <person name="Cochrane K."/>
            <person name="O'Neal L.L."/>
            <person name="Sankaranarayanan K."/>
            <person name="Lawson P.A."/>
        </authorList>
    </citation>
    <scope>NUCLEOTIDE SEQUENCE</scope>
    <source>
        <strain evidence="3">CC70A</strain>
    </source>
</reference>
<comment type="caution">
    <text evidence="3">The sequence shown here is derived from an EMBL/GenBank/DDBJ whole genome shotgun (WGS) entry which is preliminary data.</text>
</comment>
<dbReference type="Pfam" id="PF01966">
    <property type="entry name" value="HD"/>
    <property type="match status" value="1"/>
</dbReference>
<name>A0AA42J2Z1_9FIRM</name>
<protein>
    <submittedName>
        <fullName evidence="3">HDIG domain-containing protein</fullName>
    </submittedName>
</protein>
<dbReference type="InterPro" id="IPR011621">
    <property type="entry name" value="Metal-dep_PHydrolase_7TM_intra"/>
</dbReference>
<feature type="transmembrane region" description="Helical" evidence="1">
    <location>
        <begin position="349"/>
        <end position="367"/>
    </location>
</feature>
<feature type="transmembrane region" description="Helical" evidence="1">
    <location>
        <begin position="285"/>
        <end position="305"/>
    </location>
</feature>
<dbReference type="InterPro" id="IPR011624">
    <property type="entry name" value="Metal-dep_PHydrolase_7TM_extra"/>
</dbReference>
<keyword evidence="1" id="KW-1133">Transmembrane helix</keyword>
<evidence type="ECO:0000313" key="4">
    <source>
        <dbReference type="Proteomes" id="UP001169242"/>
    </source>
</evidence>
<proteinExistence type="predicted"/>
<accession>A0AA42J2Z1</accession>
<dbReference type="Gene3D" id="1.10.3210.10">
    <property type="entry name" value="Hypothetical protein af1432"/>
    <property type="match status" value="1"/>
</dbReference>
<feature type="domain" description="HD/PDEase" evidence="2">
    <location>
        <begin position="459"/>
        <end position="614"/>
    </location>
</feature>
<organism evidence="3 4">
    <name type="scientific">Holtiella tumoricola</name>
    <dbReference type="NCBI Taxonomy" id="3018743"/>
    <lineage>
        <taxon>Bacteria</taxon>
        <taxon>Bacillati</taxon>
        <taxon>Bacillota</taxon>
        <taxon>Clostridia</taxon>
        <taxon>Lachnospirales</taxon>
        <taxon>Cellulosilyticaceae</taxon>
        <taxon>Holtiella</taxon>
    </lineage>
</organism>
<dbReference type="PANTHER" id="PTHR36442">
    <property type="entry name" value="CYCLIC-DI-AMP PHOSPHODIESTERASE PGPH"/>
    <property type="match status" value="1"/>
</dbReference>
<dbReference type="InterPro" id="IPR052722">
    <property type="entry name" value="PgpH_phosphodiesterase"/>
</dbReference>
<feature type="transmembrane region" description="Helical" evidence="1">
    <location>
        <begin position="311"/>
        <end position="337"/>
    </location>
</feature>
<dbReference type="SUPFAM" id="SSF109604">
    <property type="entry name" value="HD-domain/PDEase-like"/>
    <property type="match status" value="1"/>
</dbReference>
<evidence type="ECO:0000256" key="1">
    <source>
        <dbReference type="SAM" id="Phobius"/>
    </source>
</evidence>
<keyword evidence="4" id="KW-1185">Reference proteome</keyword>
<evidence type="ECO:0000259" key="2">
    <source>
        <dbReference type="SMART" id="SM00471"/>
    </source>
</evidence>
<dbReference type="InterPro" id="IPR006674">
    <property type="entry name" value="HD_domain"/>
</dbReference>
<dbReference type="SMART" id="SM00471">
    <property type="entry name" value="HDc"/>
    <property type="match status" value="1"/>
</dbReference>
<dbReference type="RefSeq" id="WP_271013455.1">
    <property type="nucleotide sequence ID" value="NZ_JAQIFT010000068.1"/>
</dbReference>
<dbReference type="AlphaFoldDB" id="A0AA42J2Z1"/>
<feature type="transmembrane region" description="Helical" evidence="1">
    <location>
        <begin position="379"/>
        <end position="397"/>
    </location>
</feature>
<evidence type="ECO:0000313" key="3">
    <source>
        <dbReference type="EMBL" id="MDA3733696.1"/>
    </source>
</evidence>
<keyword evidence="1" id="KW-0472">Membrane</keyword>
<dbReference type="Pfam" id="PF07697">
    <property type="entry name" value="7TMR-HDED"/>
    <property type="match status" value="1"/>
</dbReference>
<dbReference type="Pfam" id="PF07698">
    <property type="entry name" value="7TM-7TMR_HD"/>
    <property type="match status" value="1"/>
</dbReference>
<dbReference type="InterPro" id="IPR003607">
    <property type="entry name" value="HD/PDEase_dom"/>
</dbReference>
<dbReference type="Proteomes" id="UP001169242">
    <property type="component" value="Unassembled WGS sequence"/>
</dbReference>
<keyword evidence="1" id="KW-0812">Transmembrane</keyword>
<dbReference type="CDD" id="cd00077">
    <property type="entry name" value="HDc"/>
    <property type="match status" value="1"/>
</dbReference>
<dbReference type="InterPro" id="IPR006675">
    <property type="entry name" value="HDIG_dom"/>
</dbReference>
<dbReference type="PANTHER" id="PTHR36442:SF1">
    <property type="entry name" value="CYCLIC-DI-AMP PHOSPHODIESTERASE PGPH"/>
    <property type="match status" value="1"/>
</dbReference>
<sequence length="673" mass="75611">MKKFRWEVLYCIIAIILTCLVVTSGDCFSKKIKIEVGQIAQQTIEAPFQVENELATERKRILAENTTPDVYKMDDKVLQKGIANIELLFNYVEALKTSGIPEEFGTSPVQILQSKSPIPLYEDEYKNLLGTSLNELDSLEQICINLLTNIMDAGVKENENKSLDIRTKLERTDLSTLQQKIAYEIIYTQIKANFVIDKEATALAKEEARNHVEPIYILQGERVLEQGTRVTEEAYAILNTIGYLSTDDSQNYSQFIGLFVLIFLILLFLYRTIRIDKSIMALTRGQASLIFILYVISLGLIRVMITGDYIYIPLAVAPLLISILISKDIAIVMHLILLVVAGVSHKADLVFMIYHLLSGLLSISIITSMQERKQTMRNALFIGGIQAALFVSLNLLVGMNISSKLLFKGAEAFLVGLIIVILVVGSLPLWEAAFGFITPIQLLELTNPDQPVLKRLLIEATGTYYHSLLVANLAETAADEIGANALMARVGGYYHDIGKLTCSNYFKENQVLDNPHDYLDPKSSADIILSHVTSGLELAEAYKLPKCVKDMIVEHHGTSMAGYFYVKAKNIEGDEVDPMDYSYKGPKPQSREAALIMLADVVEATVRSMQNKIGKELSVEDIVRKMVRQKFDEGQLDECPLYISDLEKIIESFTRMLKGMYHERIEYPDRKVK</sequence>